<proteinExistence type="predicted"/>
<reference evidence="3 4" key="1">
    <citation type="submission" date="2019-04" db="EMBL/GenBank/DDBJ databases">
        <title>Streptomyces oryziradicis sp. nov., a novel actinomycete isolated from rhizosphere soil of rice (Oryza sativa L.).</title>
        <authorList>
            <person name="Li C."/>
        </authorList>
    </citation>
    <scope>NUCLEOTIDE SEQUENCE [LARGE SCALE GENOMIC DNA]</scope>
    <source>
        <strain evidence="3 4">NEAU-C40</strain>
    </source>
</reference>
<evidence type="ECO:0000256" key="1">
    <source>
        <dbReference type="SAM" id="MobiDB-lite"/>
    </source>
</evidence>
<feature type="signal peptide" evidence="2">
    <location>
        <begin position="1"/>
        <end position="19"/>
    </location>
</feature>
<evidence type="ECO:0000256" key="2">
    <source>
        <dbReference type="SAM" id="SignalP"/>
    </source>
</evidence>
<feature type="compositionally biased region" description="Low complexity" evidence="1">
    <location>
        <begin position="35"/>
        <end position="72"/>
    </location>
</feature>
<keyword evidence="2" id="KW-0732">Signal</keyword>
<keyword evidence="4" id="KW-1185">Reference proteome</keyword>
<accession>A0A4U0SSS3</accession>
<evidence type="ECO:0008006" key="5">
    <source>
        <dbReference type="Google" id="ProtNLM"/>
    </source>
</evidence>
<dbReference type="AlphaFoldDB" id="A0A4U0SSS3"/>
<evidence type="ECO:0000313" key="3">
    <source>
        <dbReference type="EMBL" id="TKA13102.1"/>
    </source>
</evidence>
<dbReference type="RefSeq" id="WP_136721970.1">
    <property type="nucleotide sequence ID" value="NZ_SUMC01000002.1"/>
</dbReference>
<organism evidence="3 4">
    <name type="scientific">Actinacidiphila oryziradicis</name>
    <dbReference type="NCBI Taxonomy" id="2571141"/>
    <lineage>
        <taxon>Bacteria</taxon>
        <taxon>Bacillati</taxon>
        <taxon>Actinomycetota</taxon>
        <taxon>Actinomycetes</taxon>
        <taxon>Kitasatosporales</taxon>
        <taxon>Streptomycetaceae</taxon>
        <taxon>Actinacidiphila</taxon>
    </lineage>
</organism>
<feature type="region of interest" description="Disordered" evidence="1">
    <location>
        <begin position="33"/>
        <end position="80"/>
    </location>
</feature>
<gene>
    <name evidence="3" type="ORF">FCI23_03755</name>
</gene>
<dbReference type="EMBL" id="SUMC01000002">
    <property type="protein sequence ID" value="TKA13102.1"/>
    <property type="molecule type" value="Genomic_DNA"/>
</dbReference>
<protein>
    <recommendedName>
        <fullName evidence="5">DUF3558 domain-containing protein</fullName>
    </recommendedName>
</protein>
<dbReference type="Proteomes" id="UP000305778">
    <property type="component" value="Unassembled WGS sequence"/>
</dbReference>
<sequence length="227" mass="22752">MRSLPVVLAARLLPVVVLAVAGWSMTSPAGSVPVAAPQTGASSSPPPSSSAASGGASAGTGASTGTATGSSAVSFSKPPAPCTTVPVATVKSLVPSAKTAGTELKVSDPTRRSGCSWNALKGFAYRWLDVSFEISGTTQEAHSLYGKQAQSTAAVLGLGADEASVGESLTTQDSQQTRESVVVVRKGNALITVTYNGSDFDTKKAPAADVIRQGTITAAKAVLTKLT</sequence>
<dbReference type="OrthoDB" id="4320268at2"/>
<feature type="chain" id="PRO_5039033973" description="DUF3558 domain-containing protein" evidence="2">
    <location>
        <begin position="20"/>
        <end position="227"/>
    </location>
</feature>
<comment type="caution">
    <text evidence="3">The sequence shown here is derived from an EMBL/GenBank/DDBJ whole genome shotgun (WGS) entry which is preliminary data.</text>
</comment>
<evidence type="ECO:0000313" key="4">
    <source>
        <dbReference type="Proteomes" id="UP000305778"/>
    </source>
</evidence>
<name>A0A4U0SSS3_9ACTN</name>